<name>A0A0F7CPM3_9ACTN</name>
<dbReference type="EMBL" id="CP009922">
    <property type="protein sequence ID" value="AKG44911.1"/>
    <property type="molecule type" value="Genomic_DNA"/>
</dbReference>
<dbReference type="HOGENOM" id="CLU_021844_0_0_11"/>
<dbReference type="PANTHER" id="PTHR40050">
    <property type="entry name" value="INNER SPORE COAT PROTEIN H"/>
    <property type="match status" value="1"/>
</dbReference>
<evidence type="ECO:0000313" key="3">
    <source>
        <dbReference type="Proteomes" id="UP000034034"/>
    </source>
</evidence>
<evidence type="ECO:0000313" key="2">
    <source>
        <dbReference type="EMBL" id="AKG44911.1"/>
    </source>
</evidence>
<gene>
    <name evidence="2" type="ORF">SXIM_35270</name>
</gene>
<accession>A0A0F7CPM3</accession>
<dbReference type="STRING" id="408015.SXIM_35270"/>
<feature type="compositionally biased region" description="Low complexity" evidence="1">
    <location>
        <begin position="406"/>
        <end position="417"/>
    </location>
</feature>
<protein>
    <submittedName>
        <fullName evidence="2">Spore coat assembly protein</fullName>
    </submittedName>
</protein>
<dbReference type="AlphaFoldDB" id="A0A0F7CPM3"/>
<feature type="compositionally biased region" description="Gly residues" evidence="1">
    <location>
        <begin position="428"/>
        <end position="439"/>
    </location>
</feature>
<dbReference type="KEGG" id="sxi:SXIM_35270"/>
<sequence>MMTARLVHRLPVPLRQHWKPMAALVVALTVLLLAFGDTRVSAMVTSAASNDGEQITQNIEGITDLYDSGESHAVSLEYDEADYQRLITAYEEDGDKEWMEADLTIDGTFIESVGVRLKGNSTLSSLRGEGMGGGPGMRIVGPDGEEIDLEGFELPEGAGETGEGGRAMGAGMNMAELSVDEPENLPWLIKIDQYIEGRAYQGHTEISVRPGTEDTTPLNEALMLSLMDSSGQVAERYAFSSFTVNNRPTSTRLLVENPSTGYATEQIDGNGVLYKARASSSFSYVGDDPTDYKDQFKQITKKGSQDLQPVMNLIKWAEEATDEEFAAELGDWVDLDSFADYVATQNLLMNFDDMSGPGQNYLLWYDLDTKKFSVLGWDFNLSLSGDATAGPHDQSSMGGPAMDTLPEGAEVPEGAGESTRDMLPEGGFPEGGFPEGGFPEGLPEGLPEDGAFPDGALPEGLPEDGTAAGGTGPGGGGRMPPGGGPGGGQDGGPRLIGPDGEEIDLGSDGGMPSMGGNTLKERFLESDAFEDVYLDAYRDLYQQWFASGSALEALDAVLEAAETNGADMDALAVTADQLRTTLTERAAALAADETVGG</sequence>
<proteinExistence type="predicted"/>
<reference evidence="2" key="1">
    <citation type="submission" date="2019-08" db="EMBL/GenBank/DDBJ databases">
        <title>Complete genome sequence of a mangrove-derived Streptomyces xiamenensis.</title>
        <authorList>
            <person name="Xu J."/>
        </authorList>
    </citation>
    <scope>NUCLEOTIDE SEQUENCE</scope>
    <source>
        <strain evidence="2">318</strain>
    </source>
</reference>
<keyword evidence="3" id="KW-1185">Reference proteome</keyword>
<feature type="region of interest" description="Disordered" evidence="1">
    <location>
        <begin position="388"/>
        <end position="518"/>
    </location>
</feature>
<feature type="compositionally biased region" description="Gly residues" evidence="1">
    <location>
        <begin position="467"/>
        <end position="491"/>
    </location>
</feature>
<organism evidence="2 3">
    <name type="scientific">Streptomyces xiamenensis</name>
    <dbReference type="NCBI Taxonomy" id="408015"/>
    <lineage>
        <taxon>Bacteria</taxon>
        <taxon>Bacillati</taxon>
        <taxon>Actinomycetota</taxon>
        <taxon>Actinomycetes</taxon>
        <taxon>Kitasatosporales</taxon>
        <taxon>Streptomycetaceae</taxon>
        <taxon>Streptomyces</taxon>
    </lineage>
</organism>
<dbReference type="Proteomes" id="UP000034034">
    <property type="component" value="Chromosome"/>
</dbReference>
<evidence type="ECO:0000256" key="1">
    <source>
        <dbReference type="SAM" id="MobiDB-lite"/>
    </source>
</evidence>
<dbReference type="PANTHER" id="PTHR40050:SF1">
    <property type="entry name" value="INNER SPORE COAT PROTEIN H"/>
    <property type="match status" value="1"/>
</dbReference>
<dbReference type="Pfam" id="PF08757">
    <property type="entry name" value="CotH"/>
    <property type="match status" value="1"/>
</dbReference>
<dbReference type="InterPro" id="IPR014867">
    <property type="entry name" value="Spore_coat_CotH_CotH2/3/7"/>
</dbReference>
<dbReference type="PATRIC" id="fig|408015.6.peg.3576"/>